<sequence length="102" mass="10617">AGSPPSWQSGSGVPPSPSLAGAALCRFSDDALIAMKFCGRCDSCRWVCENHPERPWLGGRACDCGGAGAPCPVCNRIDADDLDDVPRMPGGFVAGVVRKKPD</sequence>
<organism evidence="1 2">
    <name type="scientific">Bradyrhizobium rifense</name>
    <dbReference type="NCBI Taxonomy" id="515499"/>
    <lineage>
        <taxon>Bacteria</taxon>
        <taxon>Pseudomonadati</taxon>
        <taxon>Pseudomonadota</taxon>
        <taxon>Alphaproteobacteria</taxon>
        <taxon>Hyphomicrobiales</taxon>
        <taxon>Nitrobacteraceae</taxon>
        <taxon>Bradyrhizobium</taxon>
    </lineage>
</organism>
<proteinExistence type="predicted"/>
<evidence type="ECO:0000313" key="2">
    <source>
        <dbReference type="Proteomes" id="UP000324758"/>
    </source>
</evidence>
<dbReference type="OrthoDB" id="8250473at2"/>
<dbReference type="EMBL" id="VSSS01000132">
    <property type="protein sequence ID" value="TYL81165.1"/>
    <property type="molecule type" value="Genomic_DNA"/>
</dbReference>
<protein>
    <submittedName>
        <fullName evidence="1">Uncharacterized protein</fullName>
    </submittedName>
</protein>
<feature type="non-terminal residue" evidence="1">
    <location>
        <position position="1"/>
    </location>
</feature>
<name>A0A5D3K5A6_9BRAD</name>
<reference evidence="1 2" key="1">
    <citation type="submission" date="2019-08" db="EMBL/GenBank/DDBJ databases">
        <title>Bradyrhizobium hipponensis sp. nov., a rhizobium isolated from a Lupinus angustifolius root nodule in Tunisia.</title>
        <authorList>
            <person name="Off K."/>
            <person name="Rejili M."/>
            <person name="Mars M."/>
            <person name="Brachmann A."/>
            <person name="Marin M."/>
        </authorList>
    </citation>
    <scope>NUCLEOTIDE SEQUENCE [LARGE SCALE GENOMIC DNA]</scope>
    <source>
        <strain evidence="1 2">CTAW71</strain>
    </source>
</reference>
<gene>
    <name evidence="1" type="ORF">FXB40_47445</name>
</gene>
<comment type="caution">
    <text evidence="1">The sequence shown here is derived from an EMBL/GenBank/DDBJ whole genome shotgun (WGS) entry which is preliminary data.</text>
</comment>
<evidence type="ECO:0000313" key="1">
    <source>
        <dbReference type="EMBL" id="TYL81165.1"/>
    </source>
</evidence>
<keyword evidence="2" id="KW-1185">Reference proteome</keyword>
<dbReference type="Proteomes" id="UP000324758">
    <property type="component" value="Unassembled WGS sequence"/>
</dbReference>
<accession>A0A5D3K5A6</accession>
<dbReference type="AlphaFoldDB" id="A0A5D3K5A6"/>